<evidence type="ECO:0000313" key="1">
    <source>
        <dbReference type="EMBL" id="CCC99405.1"/>
    </source>
</evidence>
<dbReference type="EMBL" id="HE577327">
    <property type="protein sequence ID" value="CCC99405.1"/>
    <property type="molecule type" value="Genomic_DNA"/>
</dbReference>
<organism evidence="1 2">
    <name type="scientific">Azospirillum baldaniorum</name>
    <dbReference type="NCBI Taxonomy" id="1064539"/>
    <lineage>
        <taxon>Bacteria</taxon>
        <taxon>Pseudomonadati</taxon>
        <taxon>Pseudomonadota</taxon>
        <taxon>Alphaproteobacteria</taxon>
        <taxon>Rhodospirillales</taxon>
        <taxon>Azospirillaceae</taxon>
        <taxon>Azospirillum</taxon>
    </lineage>
</organism>
<dbReference type="RefSeq" id="WP_014241578.1">
    <property type="nucleotide sequence ID" value="NC_016617.1"/>
</dbReference>
<proteinExistence type="predicted"/>
<accession>A0A9P1JT94</accession>
<gene>
    <name evidence="1" type="ORF">AZOBR_200110</name>
</gene>
<dbReference type="KEGG" id="abs:AZOBR_200110"/>
<sequence>MTDNLTIWKKLERTDPKATKPFQKSGGFKGTQIDPTYRLQLMTEVFGPVGQGWGYVEDDLKISHDMAFSKVRVWYVPAGADAAVWPEGWRETYPANARWTGPQWGGTEMMPERGGKPKPTDECLKMSITDALGKCLLQLGLAADIYMGQFDDSKYREESEAYFAAKSNPELQPAAIAAFEADVKKRLDACLDLDDMEELWRTAVGSRLREIGTVDKEAQRRIYNMFGAKKEAVLRGEGEAAGQDNNPPDIPLLIPVPMLANDAGTDWERWRFLMSKAIDGAPTLDLLNETLKANKAAFDGLKAADKGAFEFLKDRAAKKRSVFQGVPSQAAE</sequence>
<dbReference type="AlphaFoldDB" id="A0A9P1JT94"/>
<dbReference type="Proteomes" id="UP000007319">
    <property type="component" value="Chromosome"/>
</dbReference>
<name>A0A9P1JT94_9PROT</name>
<keyword evidence="2" id="KW-1185">Reference proteome</keyword>
<evidence type="ECO:0000313" key="2">
    <source>
        <dbReference type="Proteomes" id="UP000007319"/>
    </source>
</evidence>
<protein>
    <submittedName>
        <fullName evidence="1">Uncharacterized protein</fullName>
    </submittedName>
</protein>
<reference evidence="1 2" key="1">
    <citation type="journal article" date="2011" name="PLoS Genet.">
        <title>Azospirillum genomes reveal transition of bacteria from aquatic to terrestrial environments.</title>
        <authorList>
            <person name="Wisniewski-Dye F."/>
            <person name="Borziak K."/>
            <person name="Khalsa-Moyers G."/>
            <person name="Alexandre G."/>
            <person name="Sukharnikov L.O."/>
            <person name="Wuichet K."/>
            <person name="Hurst G.B."/>
            <person name="McDonald W.H."/>
            <person name="Robertson J.S."/>
            <person name="Barbe V."/>
            <person name="Calteau A."/>
            <person name="Rouy Z."/>
            <person name="Mangenot S."/>
            <person name="Prigent-Combaret C."/>
            <person name="Normand P."/>
            <person name="Boyer M."/>
            <person name="Siguier P."/>
            <person name="Dessaux Y."/>
            <person name="Elmerich C."/>
            <person name="Condemine G."/>
            <person name="Krishnen G."/>
            <person name="Kennedy I."/>
            <person name="Paterson A.H."/>
            <person name="Gonzalez V."/>
            <person name="Mavingui P."/>
            <person name="Zhulin I.B."/>
        </authorList>
    </citation>
    <scope>NUCLEOTIDE SEQUENCE [LARGE SCALE GENOMIC DNA]</scope>
    <source>
        <strain evidence="1 2">Sp245</strain>
    </source>
</reference>